<dbReference type="GeneID" id="115875139"/>
<dbReference type="RefSeq" id="XP_030746392.1">
    <property type="nucleotide sequence ID" value="XM_030890532.1"/>
</dbReference>
<evidence type="ECO:0000313" key="6">
    <source>
        <dbReference type="RefSeq" id="XP_030746392.1"/>
    </source>
</evidence>
<gene>
    <name evidence="6" type="primary">LOC115875139</name>
</gene>
<dbReference type="InParanoid" id="A0A6J2X5E8"/>
<dbReference type="Pfam" id="PF04032">
    <property type="entry name" value="Rpr2"/>
    <property type="match status" value="1"/>
</dbReference>
<keyword evidence="3" id="KW-0862">Zinc</keyword>
<comment type="similarity">
    <text evidence="4">Belongs to the eukaryotic/archaeal RNase P protein component 4 family.</text>
</comment>
<dbReference type="Proteomes" id="UP000504635">
    <property type="component" value="Unplaced"/>
</dbReference>
<evidence type="ECO:0000256" key="2">
    <source>
        <dbReference type="ARBA" id="ARBA00022723"/>
    </source>
</evidence>
<dbReference type="AlphaFoldDB" id="A0A6J2X5E8"/>
<accession>A0A6J2X5E8</accession>
<organism evidence="5 6">
    <name type="scientific">Sitophilus oryzae</name>
    <name type="common">Rice weevil</name>
    <name type="synonym">Curculio oryzae</name>
    <dbReference type="NCBI Taxonomy" id="7048"/>
    <lineage>
        <taxon>Eukaryota</taxon>
        <taxon>Metazoa</taxon>
        <taxon>Ecdysozoa</taxon>
        <taxon>Arthropoda</taxon>
        <taxon>Hexapoda</taxon>
        <taxon>Insecta</taxon>
        <taxon>Pterygota</taxon>
        <taxon>Neoptera</taxon>
        <taxon>Endopterygota</taxon>
        <taxon>Coleoptera</taxon>
        <taxon>Polyphaga</taxon>
        <taxon>Cucujiformia</taxon>
        <taxon>Curculionidae</taxon>
        <taxon>Dryophthorinae</taxon>
        <taxon>Sitophilus</taxon>
    </lineage>
</organism>
<keyword evidence="1" id="KW-0819">tRNA processing</keyword>
<sequence>MNKIKKCAGMESFQRMNYLYQICNAMSTQSKASHRASVQYSNLMINISKKAVQRLDVEIKRTICKGCRSLLLPGITCKVRIKKKKLLHHCLLCSTTKVFPCKNKDYKLWVENPESVVECLDYSLDRNNQQQTSDNKKIGHSVKQ</sequence>
<reference evidence="6" key="1">
    <citation type="submission" date="2025-08" db="UniProtKB">
        <authorList>
            <consortium name="RefSeq"/>
        </authorList>
    </citation>
    <scope>IDENTIFICATION</scope>
    <source>
        <tissue evidence="6">Gonads</tissue>
    </source>
</reference>
<evidence type="ECO:0000256" key="1">
    <source>
        <dbReference type="ARBA" id="ARBA00022694"/>
    </source>
</evidence>
<evidence type="ECO:0000256" key="4">
    <source>
        <dbReference type="ARBA" id="ARBA00038402"/>
    </source>
</evidence>
<keyword evidence="5" id="KW-1185">Reference proteome</keyword>
<dbReference type="PANTHER" id="PTHR14742:SF0">
    <property type="entry name" value="RIBONUCLEASE P PROTEIN SUBUNIT P21"/>
    <property type="match status" value="1"/>
</dbReference>
<dbReference type="KEGG" id="soy:115875139"/>
<dbReference type="OrthoDB" id="128536at2759"/>
<protein>
    <submittedName>
        <fullName evidence="6">Ribonuclease P protein subunit rpr2-like</fullName>
    </submittedName>
</protein>
<dbReference type="GO" id="GO:0008033">
    <property type="term" value="P:tRNA processing"/>
    <property type="evidence" value="ECO:0007669"/>
    <property type="project" value="UniProtKB-KW"/>
</dbReference>
<dbReference type="GO" id="GO:0046872">
    <property type="term" value="F:metal ion binding"/>
    <property type="evidence" value="ECO:0007669"/>
    <property type="project" value="UniProtKB-KW"/>
</dbReference>
<dbReference type="PANTHER" id="PTHR14742">
    <property type="entry name" value="RIBONUCLEASE P SUBUNIT P21"/>
    <property type="match status" value="1"/>
</dbReference>
<dbReference type="GO" id="GO:0005655">
    <property type="term" value="C:nucleolar ribonuclease P complex"/>
    <property type="evidence" value="ECO:0007669"/>
    <property type="project" value="TreeGrafter"/>
</dbReference>
<keyword evidence="2" id="KW-0479">Metal-binding</keyword>
<evidence type="ECO:0000313" key="5">
    <source>
        <dbReference type="Proteomes" id="UP000504635"/>
    </source>
</evidence>
<name>A0A6J2X5E8_SITOR</name>
<evidence type="ECO:0000256" key="3">
    <source>
        <dbReference type="ARBA" id="ARBA00022833"/>
    </source>
</evidence>
<proteinExistence type="inferred from homology"/>
<dbReference type="InterPro" id="IPR007175">
    <property type="entry name" value="Rpr2/Snm1/Rpp21"/>
</dbReference>
<dbReference type="Gene3D" id="6.20.50.20">
    <property type="match status" value="1"/>
</dbReference>